<feature type="binding site" description="axial binding residue" evidence="5">
    <location>
        <position position="30"/>
    </location>
    <ligand>
        <name>heme b</name>
        <dbReference type="ChEBI" id="CHEBI:60344"/>
    </ligand>
    <ligandPart>
        <name>Fe</name>
        <dbReference type="ChEBI" id="CHEBI:18248"/>
    </ligandPart>
</feature>
<evidence type="ECO:0000256" key="2">
    <source>
        <dbReference type="ARBA" id="ARBA00022723"/>
    </source>
</evidence>
<gene>
    <name evidence="6" type="ORF">FB471_2634</name>
</gene>
<evidence type="ECO:0000313" key="6">
    <source>
        <dbReference type="EMBL" id="TQJ02884.1"/>
    </source>
</evidence>
<feature type="binding site" evidence="4">
    <location>
        <position position="185"/>
    </location>
    <ligand>
        <name>heme b</name>
        <dbReference type="ChEBI" id="CHEBI:60344"/>
    </ligand>
</feature>
<dbReference type="EMBL" id="VFML01000001">
    <property type="protein sequence ID" value="TQJ02884.1"/>
    <property type="molecule type" value="Genomic_DNA"/>
</dbReference>
<evidence type="ECO:0000256" key="1">
    <source>
        <dbReference type="ARBA" id="ARBA00022617"/>
    </source>
</evidence>
<comment type="caution">
    <text evidence="6">The sequence shown here is derived from an EMBL/GenBank/DDBJ whole genome shotgun (WGS) entry which is preliminary data.</text>
</comment>
<evidence type="ECO:0000256" key="5">
    <source>
        <dbReference type="PIRSR" id="PIRSR000343-2"/>
    </source>
</evidence>
<dbReference type="CDD" id="cd19165">
    <property type="entry name" value="HemeO"/>
    <property type="match status" value="1"/>
</dbReference>
<dbReference type="GO" id="GO:0020037">
    <property type="term" value="F:heme binding"/>
    <property type="evidence" value="ECO:0007669"/>
    <property type="project" value="TreeGrafter"/>
</dbReference>
<dbReference type="InterPro" id="IPR016053">
    <property type="entry name" value="Haem_Oase-like"/>
</dbReference>
<keyword evidence="2 5" id="KW-0479">Metal-binding</keyword>
<dbReference type="PANTHER" id="PTHR10720:SF0">
    <property type="entry name" value="HEME OXYGENASE"/>
    <property type="match status" value="1"/>
</dbReference>
<dbReference type="GO" id="GO:0042167">
    <property type="term" value="P:heme catabolic process"/>
    <property type="evidence" value="ECO:0007669"/>
    <property type="project" value="TreeGrafter"/>
</dbReference>
<dbReference type="Pfam" id="PF01126">
    <property type="entry name" value="Heme_oxygenase"/>
    <property type="match status" value="1"/>
</dbReference>
<dbReference type="GO" id="GO:0006979">
    <property type="term" value="P:response to oxidative stress"/>
    <property type="evidence" value="ECO:0007669"/>
    <property type="project" value="TreeGrafter"/>
</dbReference>
<dbReference type="PRINTS" id="PR00088">
    <property type="entry name" value="HAEMOXYGNASE"/>
</dbReference>
<dbReference type="AlphaFoldDB" id="A0A542DIR8"/>
<dbReference type="GO" id="GO:0006788">
    <property type="term" value="P:heme oxidation"/>
    <property type="evidence" value="ECO:0007669"/>
    <property type="project" value="InterPro"/>
</dbReference>
<dbReference type="Gene3D" id="1.20.910.10">
    <property type="entry name" value="Heme oxygenase-like"/>
    <property type="match status" value="1"/>
</dbReference>
<feature type="binding site" evidence="4">
    <location>
        <position position="138"/>
    </location>
    <ligand>
        <name>heme b</name>
        <dbReference type="ChEBI" id="CHEBI:60344"/>
    </ligand>
</feature>
<dbReference type="Proteomes" id="UP000320876">
    <property type="component" value="Unassembled WGS sequence"/>
</dbReference>
<name>A0A542DIR8_AMYCI</name>
<protein>
    <submittedName>
        <fullName evidence="6">Heme oxygenase</fullName>
    </submittedName>
</protein>
<dbReference type="OrthoDB" id="5493802at2"/>
<dbReference type="SUPFAM" id="SSF48613">
    <property type="entry name" value="Heme oxygenase-like"/>
    <property type="match status" value="1"/>
</dbReference>
<keyword evidence="1 4" id="KW-0349">Heme</keyword>
<evidence type="ECO:0000256" key="4">
    <source>
        <dbReference type="PIRSR" id="PIRSR000343-1"/>
    </source>
</evidence>
<organism evidence="6 7">
    <name type="scientific">Amycolatopsis cihanbeyliensis</name>
    <dbReference type="NCBI Taxonomy" id="1128664"/>
    <lineage>
        <taxon>Bacteria</taxon>
        <taxon>Bacillati</taxon>
        <taxon>Actinomycetota</taxon>
        <taxon>Actinomycetes</taxon>
        <taxon>Pseudonocardiales</taxon>
        <taxon>Pseudonocardiaceae</taxon>
        <taxon>Amycolatopsis</taxon>
    </lineage>
</organism>
<evidence type="ECO:0000256" key="3">
    <source>
        <dbReference type="ARBA" id="ARBA00023004"/>
    </source>
</evidence>
<accession>A0A542DIR8</accession>
<dbReference type="InterPro" id="IPR002051">
    <property type="entry name" value="Haem_Oase"/>
</dbReference>
<dbReference type="RefSeq" id="WP_141998217.1">
    <property type="nucleotide sequence ID" value="NZ_VFML01000001.1"/>
</dbReference>
<dbReference type="GO" id="GO:0004392">
    <property type="term" value="F:heme oxygenase (decyclizing) activity"/>
    <property type="evidence" value="ECO:0007669"/>
    <property type="project" value="InterPro"/>
</dbReference>
<keyword evidence="7" id="KW-1185">Reference proteome</keyword>
<dbReference type="PANTHER" id="PTHR10720">
    <property type="entry name" value="HEME OXYGENASE"/>
    <property type="match status" value="1"/>
</dbReference>
<reference evidence="6 7" key="1">
    <citation type="submission" date="2019-06" db="EMBL/GenBank/DDBJ databases">
        <title>Sequencing the genomes of 1000 actinobacteria strains.</title>
        <authorList>
            <person name="Klenk H.-P."/>
        </authorList>
    </citation>
    <scope>NUCLEOTIDE SEQUENCE [LARGE SCALE GENOMIC DNA]</scope>
    <source>
        <strain evidence="6 7">DSM 45679</strain>
    </source>
</reference>
<dbReference type="PIRSF" id="PIRSF000343">
    <property type="entry name" value="Haem_Oase"/>
    <property type="match status" value="1"/>
</dbReference>
<dbReference type="InterPro" id="IPR016084">
    <property type="entry name" value="Haem_Oase-like_multi-hlx"/>
</dbReference>
<feature type="binding site" evidence="4">
    <location>
        <position position="23"/>
    </location>
    <ligand>
        <name>heme b</name>
        <dbReference type="ChEBI" id="CHEBI:60344"/>
    </ligand>
</feature>
<keyword evidence="3 5" id="KW-0408">Iron</keyword>
<proteinExistence type="predicted"/>
<sequence>MAAPTAATSPDLDESTTFARTLRESTREVHDRAHHSAYMDALLEGRLSLHGYAQLAAQYYFIYQALEQASDAMADDPVGAPFVIDELRRMPALRADLEFLLGPDWEARLHPVEATKTYVRRMHAVAFDWPGGYVAHHYTRYLGDLAGGQVVRSLLRKTYGVEGAGALFYDFSTLGSPSAFRGRYRELLNTAGWDAAERERIIAETLTAFELNIDVLTELAEAVVPATSR</sequence>
<evidence type="ECO:0000313" key="7">
    <source>
        <dbReference type="Proteomes" id="UP000320876"/>
    </source>
</evidence>
<dbReference type="GO" id="GO:0046872">
    <property type="term" value="F:metal ion binding"/>
    <property type="evidence" value="ECO:0007669"/>
    <property type="project" value="UniProtKB-KW"/>
</dbReference>